<dbReference type="Pfam" id="PF13083">
    <property type="entry name" value="KH_KhpA-B"/>
    <property type="match status" value="1"/>
</dbReference>
<reference evidence="3" key="2">
    <citation type="submission" date="2021-04" db="EMBL/GenBank/DDBJ databases">
        <authorList>
            <person name="Gilroy R."/>
        </authorList>
    </citation>
    <scope>NUCLEOTIDE SEQUENCE</scope>
    <source>
        <strain evidence="3">14975</strain>
    </source>
</reference>
<evidence type="ECO:0000313" key="3">
    <source>
        <dbReference type="EMBL" id="HIX19707.1"/>
    </source>
</evidence>
<dbReference type="InterPro" id="IPR020627">
    <property type="entry name" value="KhpA"/>
</dbReference>
<proteinExistence type="predicted"/>
<comment type="caution">
    <text evidence="3">The sequence shown here is derived from an EMBL/GenBank/DDBJ whole genome shotgun (WGS) entry which is preliminary data.</text>
</comment>
<dbReference type="GO" id="GO:0003723">
    <property type="term" value="F:RNA binding"/>
    <property type="evidence" value="ECO:0007669"/>
    <property type="project" value="UniProtKB-KW"/>
</dbReference>
<dbReference type="Proteomes" id="UP000823964">
    <property type="component" value="Unassembled WGS sequence"/>
</dbReference>
<reference evidence="3" key="1">
    <citation type="journal article" date="2021" name="PeerJ">
        <title>Extensive microbial diversity within the chicken gut microbiome revealed by metagenomics and culture.</title>
        <authorList>
            <person name="Gilroy R."/>
            <person name="Ravi A."/>
            <person name="Getino M."/>
            <person name="Pursley I."/>
            <person name="Horton D.L."/>
            <person name="Alikhan N.F."/>
            <person name="Baker D."/>
            <person name="Gharbi K."/>
            <person name="Hall N."/>
            <person name="Watson M."/>
            <person name="Adriaenssens E.M."/>
            <person name="Foster-Nyarko E."/>
            <person name="Jarju S."/>
            <person name="Secka A."/>
            <person name="Antonio M."/>
            <person name="Oren A."/>
            <person name="Chaudhuri R.R."/>
            <person name="La Ragione R."/>
            <person name="Hildebrand F."/>
            <person name="Pallen M.J."/>
        </authorList>
    </citation>
    <scope>NUCLEOTIDE SEQUENCE</scope>
    <source>
        <strain evidence="3">14975</strain>
    </source>
</reference>
<name>A0A9D1VB30_9BACT</name>
<evidence type="ECO:0000256" key="1">
    <source>
        <dbReference type="ARBA" id="ARBA00022490"/>
    </source>
</evidence>
<keyword evidence="2" id="KW-0694">RNA-binding</keyword>
<dbReference type="AlphaFoldDB" id="A0A9D1VB30"/>
<dbReference type="PANTHER" id="PTHR34654:SF1">
    <property type="entry name" value="RNA-BINDING PROTEIN KHPA"/>
    <property type="match status" value="1"/>
</dbReference>
<keyword evidence="1" id="KW-0963">Cytoplasm</keyword>
<accession>A0A9D1VB30</accession>
<organism evidence="3 4">
    <name type="scientific">Candidatus Akkermansia intestinigallinarum</name>
    <dbReference type="NCBI Taxonomy" id="2838431"/>
    <lineage>
        <taxon>Bacteria</taxon>
        <taxon>Pseudomonadati</taxon>
        <taxon>Verrucomicrobiota</taxon>
        <taxon>Verrucomicrobiia</taxon>
        <taxon>Verrucomicrobiales</taxon>
        <taxon>Akkermansiaceae</taxon>
        <taxon>Akkermansia</taxon>
    </lineage>
</organism>
<evidence type="ECO:0000256" key="2">
    <source>
        <dbReference type="ARBA" id="ARBA00022884"/>
    </source>
</evidence>
<dbReference type="PANTHER" id="PTHR34654">
    <property type="entry name" value="UPF0109 PROTEIN SCO5592"/>
    <property type="match status" value="1"/>
</dbReference>
<protein>
    <submittedName>
        <fullName evidence="3">KH domain-containing protein</fullName>
    </submittedName>
</protein>
<dbReference type="EMBL" id="DXFQ01000058">
    <property type="protein sequence ID" value="HIX19707.1"/>
    <property type="molecule type" value="Genomic_DNA"/>
</dbReference>
<gene>
    <name evidence="3" type="ORF">H9862_03780</name>
</gene>
<evidence type="ECO:0000313" key="4">
    <source>
        <dbReference type="Proteomes" id="UP000823964"/>
    </source>
</evidence>
<sequence>MQQLVESIGRYLLAVIGPLIKHPEAAQLRVASTPRGDMVRFRLILKHEDVARVIGRNGMTASAIRSMAKAAGEKQGIKVVVHILSEEELD</sequence>